<evidence type="ECO:0000313" key="3">
    <source>
        <dbReference type="EMBL" id="QEA42718.1"/>
    </source>
</evidence>
<feature type="compositionally biased region" description="Polar residues" evidence="1">
    <location>
        <begin position="752"/>
        <end position="783"/>
    </location>
</feature>
<feature type="region of interest" description="Disordered" evidence="1">
    <location>
        <begin position="647"/>
        <end position="666"/>
    </location>
</feature>
<evidence type="ECO:0000256" key="1">
    <source>
        <dbReference type="SAM" id="MobiDB-lite"/>
    </source>
</evidence>
<dbReference type="EMBL" id="CP042383">
    <property type="protein sequence ID" value="QEA42718.1"/>
    <property type="molecule type" value="Genomic_DNA"/>
</dbReference>
<name>A0A5B8T6C7_LEUPS</name>
<dbReference type="Proteomes" id="UP001529201">
    <property type="component" value="Unassembled WGS sequence"/>
</dbReference>
<organism evidence="3 4">
    <name type="scientific">Leuconostoc pseudomesenteroides</name>
    <dbReference type="NCBI Taxonomy" id="33968"/>
    <lineage>
        <taxon>Bacteria</taxon>
        <taxon>Bacillati</taxon>
        <taxon>Bacillota</taxon>
        <taxon>Bacilli</taxon>
        <taxon>Lactobacillales</taxon>
        <taxon>Lactobacillaceae</taxon>
        <taxon>Leuconostoc</taxon>
    </lineage>
</organism>
<gene>
    <name evidence="3" type="ORF">FGL85_09500</name>
    <name evidence="2" type="ORF">P1N92_04410</name>
</gene>
<reference evidence="2 5" key="2">
    <citation type="submission" date="2023-02" db="EMBL/GenBank/DDBJ databases">
        <title>Antimicrobial susceptibility testing and tentative epidemiological cut-off values for Lactobacillaceae family species intended for ingestion.</title>
        <authorList>
            <person name="Noehr-Meldgaard K."/>
            <person name="Struve C."/>
            <person name="Ingmer H."/>
            <person name="Koza A."/>
            <person name="Al-Nakeeb K."/>
            <person name="Agersoe Y."/>
        </authorList>
    </citation>
    <scope>NUCLEOTIDE SEQUENCE [LARGE SCALE GENOMIC DNA]</scope>
    <source>
        <strain evidence="2 5">DSM 20193</strain>
    </source>
</reference>
<dbReference type="AlphaFoldDB" id="A0A5B8T6C7"/>
<evidence type="ECO:0000313" key="2">
    <source>
        <dbReference type="EMBL" id="MDG9733361.1"/>
    </source>
</evidence>
<feature type="region of interest" description="Disordered" evidence="1">
    <location>
        <begin position="743"/>
        <end position="783"/>
    </location>
</feature>
<dbReference type="RefSeq" id="WP_010296316.1">
    <property type="nucleotide sequence ID" value="NZ_CP042383.1"/>
</dbReference>
<reference evidence="3 4" key="1">
    <citation type="submission" date="2019-06" db="EMBL/GenBank/DDBJ databases">
        <title>Genome analyses of bacteria isolated from kimchi.</title>
        <authorList>
            <person name="Lee S."/>
            <person name="Ahn S."/>
            <person name="Roh S."/>
        </authorList>
    </citation>
    <scope>NUCLEOTIDE SEQUENCE [LARGE SCALE GENOMIC DNA]</scope>
    <source>
        <strain evidence="3 4">CBA3630</strain>
    </source>
</reference>
<dbReference type="EMBL" id="JARGDN010000004">
    <property type="protein sequence ID" value="MDG9733361.1"/>
    <property type="molecule type" value="Genomic_DNA"/>
</dbReference>
<evidence type="ECO:0000313" key="5">
    <source>
        <dbReference type="Proteomes" id="UP001529201"/>
    </source>
</evidence>
<evidence type="ECO:0000313" key="4">
    <source>
        <dbReference type="Proteomes" id="UP000321296"/>
    </source>
</evidence>
<sequence>MSGSFVTELYSKLNTVIGGDNPNQFLCMTIPGTVISEESFKYDVKQDKPLRVVANESRLANKLFDPVQVTGADNGRLLTTQYKTALDMLSPRMNLEIMQAKIHLRKILVTPYTYNFGDGEEKSTLQQVFYRLYDEWVEEKQKWGLKQTGIRKAIREQYFNPSENLSPEAVAQNEAKYQEEFSIWYQDNAEPFLAGIEEKQGKILSIFSINDMRIIQGILDSGSGAEIHEARTRLANAEKINPDGGTVYPVTFYPEDWHTKLSSSFQYTDLLESEEALTQKIGVLTRQKRNLIARFENLMAVVPNQAELKKLKEAYKQQKVSYYKQFDIKGNTYTGAAASLFNQLATVVSAITDEGKQVQREGVLQKTAEDNDKALDPGENKQDIINSVLNSFKTNQDNILQSQSAMDQATTDYLQAAMTYKSTELGTQIMPLVRELSSQFESIQDQLDSVNQKLSMAVQFKLPEGEKVDVMPNIIDNGYTELLINTKASDIESEESQQSTGTATKSNGGFWLFGGSSGHETTQSIMASSLKSSSASVAIGMAVTKVSMTRNWFNPGVFALTADMFKTSETKISEGTSVIQTNLPDSESEVVQNLKDWIFPAYPVAFVIAKDVTIRVDKSKSDSNVIASAIEEHVSRGGGFFGFHSSSGSSSSSSSEKSSVQSDSESVTVRFAEPQIIGYYLQVVPEDNSTSIAVKGNESQYTTYSGSIIDFVNKIKDVMLGNPVSDVSSVAPVKQVNVATTSADSIVKPESESATTTSSNQNVNSESLATDSTVVESAGSKQP</sequence>
<proteinExistence type="predicted"/>
<keyword evidence="5" id="KW-1185">Reference proteome</keyword>
<dbReference type="KEGG" id="lpse:FGL85_09500"/>
<dbReference type="Proteomes" id="UP000321296">
    <property type="component" value="Chromosome"/>
</dbReference>
<accession>A0A5B8T6C7</accession>
<dbReference type="GeneID" id="64345092"/>
<protein>
    <submittedName>
        <fullName evidence="3">Uncharacterized protein</fullName>
    </submittedName>
</protein>